<dbReference type="Pfam" id="PF19519">
    <property type="entry name" value="DUF6051"/>
    <property type="match status" value="1"/>
</dbReference>
<accession>A0A399SW09</accession>
<dbReference type="AlphaFoldDB" id="A0A399SW09"/>
<gene>
    <name evidence="1" type="ORF">D1614_17010</name>
</gene>
<protein>
    <recommendedName>
        <fullName evidence="3">Alpha/beta hydrolase</fullName>
    </recommendedName>
</protein>
<comment type="caution">
    <text evidence="1">The sequence shown here is derived from an EMBL/GenBank/DDBJ whole genome shotgun (WGS) entry which is preliminary data.</text>
</comment>
<name>A0A399SW09_9BACT</name>
<keyword evidence="2" id="KW-1185">Reference proteome</keyword>
<dbReference type="Proteomes" id="UP000265926">
    <property type="component" value="Unassembled WGS sequence"/>
</dbReference>
<dbReference type="RefSeq" id="WP_119439178.1">
    <property type="nucleotide sequence ID" value="NZ_QWGR01000011.1"/>
</dbReference>
<dbReference type="InterPro" id="IPR046114">
    <property type="entry name" value="DUF6051"/>
</dbReference>
<evidence type="ECO:0000313" key="2">
    <source>
        <dbReference type="Proteomes" id="UP000265926"/>
    </source>
</evidence>
<dbReference type="OrthoDB" id="5521540at2"/>
<reference evidence="1 2" key="1">
    <citation type="submission" date="2018-08" db="EMBL/GenBank/DDBJ databases">
        <title>Pallidiluteibacterium maritimus gen. nov., sp. nov., isolated from coastal sediment.</title>
        <authorList>
            <person name="Zhou L.Y."/>
        </authorList>
    </citation>
    <scope>NUCLEOTIDE SEQUENCE [LARGE SCALE GENOMIC DNA]</scope>
    <source>
        <strain evidence="1 2">XSD2</strain>
    </source>
</reference>
<evidence type="ECO:0008006" key="3">
    <source>
        <dbReference type="Google" id="ProtNLM"/>
    </source>
</evidence>
<proteinExistence type="predicted"/>
<organism evidence="1 2">
    <name type="scientific">Maribellus luteus</name>
    <dbReference type="NCBI Taxonomy" id="2305463"/>
    <lineage>
        <taxon>Bacteria</taxon>
        <taxon>Pseudomonadati</taxon>
        <taxon>Bacteroidota</taxon>
        <taxon>Bacteroidia</taxon>
        <taxon>Marinilabiliales</taxon>
        <taxon>Prolixibacteraceae</taxon>
        <taxon>Maribellus</taxon>
    </lineage>
</organism>
<evidence type="ECO:0000313" key="1">
    <source>
        <dbReference type="EMBL" id="RIJ46862.1"/>
    </source>
</evidence>
<dbReference type="EMBL" id="QWGR01000011">
    <property type="protein sequence ID" value="RIJ46862.1"/>
    <property type="molecule type" value="Genomic_DNA"/>
</dbReference>
<sequence length="407" mass="47928">MHYTKDYVALKDLFESAESNKTYDTIELNEAHFISHSYQILPGTEEYHCDSHHQKLKSNFSFFTEIGTLEDHVHIKDIFVEENQQFNYQILSPKGVKKAQKVTFLFHGFNEKKWDKYLPWAKAICEGTGSTVVLFPIAFHMQRAPLYWSSKKEMYQLSELRKQRFPNIVNSTLSNVAISMRLHSMPQRFIWSGLQTYYDVIQLIEDCKQGNHPCIDKDFEFNIFAYSIGGFLAQILKLTNHKNYFDRSKVGLFCSGAAFNRISPVSRFILDSEANVALYSFLVEHFDKIVQKDNLLHHYIKENHPEGIVFYSMLDFQRMRDFREELLRKYEDQFFAVSLRKDDVIPPFEIMNTLNGAFRDIKIKVENMDFEHAYTHENPFPSHPKEAALINKNFDEVFDKVCRFFNG</sequence>